<keyword evidence="2" id="KW-1185">Reference proteome</keyword>
<evidence type="ECO:0000313" key="1">
    <source>
        <dbReference type="EMBL" id="VDP36045.1"/>
    </source>
</evidence>
<sequence>MKSGRSVELLNKVLTSQRSNEFQLRRRLLRE</sequence>
<accession>A0A3P8DVT0</accession>
<dbReference type="Proteomes" id="UP000277204">
    <property type="component" value="Unassembled WGS sequence"/>
</dbReference>
<dbReference type="EMBL" id="UZAI01018341">
    <property type="protein sequence ID" value="VDP36045.1"/>
    <property type="molecule type" value="Genomic_DNA"/>
</dbReference>
<gene>
    <name evidence="1" type="ORF">SMRZ_LOCUS20513</name>
</gene>
<evidence type="ECO:0000313" key="2">
    <source>
        <dbReference type="Proteomes" id="UP000277204"/>
    </source>
</evidence>
<proteinExistence type="predicted"/>
<protein>
    <submittedName>
        <fullName evidence="1">Uncharacterized protein</fullName>
    </submittedName>
</protein>
<name>A0A3P8DVT0_9TREM</name>
<reference evidence="1 2" key="1">
    <citation type="submission" date="2018-11" db="EMBL/GenBank/DDBJ databases">
        <authorList>
            <consortium name="Pathogen Informatics"/>
        </authorList>
    </citation>
    <scope>NUCLEOTIDE SEQUENCE [LARGE SCALE GENOMIC DNA]</scope>
    <source>
        <strain evidence="1 2">Zambia</strain>
    </source>
</reference>
<organism evidence="1 2">
    <name type="scientific">Schistosoma margrebowiei</name>
    <dbReference type="NCBI Taxonomy" id="48269"/>
    <lineage>
        <taxon>Eukaryota</taxon>
        <taxon>Metazoa</taxon>
        <taxon>Spiralia</taxon>
        <taxon>Lophotrochozoa</taxon>
        <taxon>Platyhelminthes</taxon>
        <taxon>Trematoda</taxon>
        <taxon>Digenea</taxon>
        <taxon>Strigeidida</taxon>
        <taxon>Schistosomatoidea</taxon>
        <taxon>Schistosomatidae</taxon>
        <taxon>Schistosoma</taxon>
    </lineage>
</organism>
<dbReference type="AlphaFoldDB" id="A0A3P8DVT0"/>